<dbReference type="CDD" id="cd01127">
    <property type="entry name" value="TrwB_TraG_TraD_VirD4"/>
    <property type="match status" value="1"/>
</dbReference>
<evidence type="ECO:0000256" key="5">
    <source>
        <dbReference type="SAM" id="Phobius"/>
    </source>
</evidence>
<feature type="domain" description="FHA" evidence="6">
    <location>
        <begin position="107"/>
        <end position="156"/>
    </location>
</feature>
<dbReference type="InterPro" id="IPR000253">
    <property type="entry name" value="FHA_dom"/>
</dbReference>
<accession>A0A1H0I5S8</accession>
<dbReference type="Gene3D" id="2.60.200.20">
    <property type="match status" value="1"/>
</dbReference>
<dbReference type="InterPro" id="IPR027417">
    <property type="entry name" value="P-loop_NTPase"/>
</dbReference>
<dbReference type="RefSeq" id="WP_090474283.1">
    <property type="nucleotide sequence ID" value="NZ_LT629710.1"/>
</dbReference>
<gene>
    <name evidence="8" type="ORF">SAMN04515671_0372</name>
</gene>
<keyword evidence="1" id="KW-0597">Phosphoprotein</keyword>
<feature type="domain" description="FtsK" evidence="7">
    <location>
        <begin position="598"/>
        <end position="786"/>
    </location>
</feature>
<dbReference type="SMART" id="SM00240">
    <property type="entry name" value="FHA"/>
    <property type="match status" value="1"/>
</dbReference>
<evidence type="ECO:0000259" key="7">
    <source>
        <dbReference type="PROSITE" id="PS50901"/>
    </source>
</evidence>
<dbReference type="EMBL" id="LT629710">
    <property type="protein sequence ID" value="SDO26769.1"/>
    <property type="molecule type" value="Genomic_DNA"/>
</dbReference>
<evidence type="ECO:0000256" key="1">
    <source>
        <dbReference type="ARBA" id="ARBA00022553"/>
    </source>
</evidence>
<dbReference type="InterPro" id="IPR032030">
    <property type="entry name" value="YscD_cytoplasmic_dom"/>
</dbReference>
<protein>
    <submittedName>
        <fullName evidence="8">DNA segregation ATPase FtsK/SpoIIIE, S-DNA-T family</fullName>
    </submittedName>
</protein>
<dbReference type="SMART" id="SM00382">
    <property type="entry name" value="AAA"/>
    <property type="match status" value="3"/>
</dbReference>
<keyword evidence="3 4" id="KW-0067">ATP-binding</keyword>
<dbReference type="GO" id="GO:0003677">
    <property type="term" value="F:DNA binding"/>
    <property type="evidence" value="ECO:0007669"/>
    <property type="project" value="InterPro"/>
</dbReference>
<evidence type="ECO:0000313" key="9">
    <source>
        <dbReference type="Proteomes" id="UP000198741"/>
    </source>
</evidence>
<keyword evidence="5" id="KW-0472">Membrane</keyword>
<dbReference type="InterPro" id="IPR002543">
    <property type="entry name" value="FtsK_dom"/>
</dbReference>
<dbReference type="STRING" id="1090615.SAMN04515671_0372"/>
<dbReference type="PROSITE" id="PS50006">
    <property type="entry name" value="FHA_DOMAIN"/>
    <property type="match status" value="1"/>
</dbReference>
<dbReference type="Pfam" id="PF16697">
    <property type="entry name" value="Yop-YscD_cpl"/>
    <property type="match status" value="1"/>
</dbReference>
<feature type="transmembrane region" description="Helical" evidence="5">
    <location>
        <begin position="229"/>
        <end position="247"/>
    </location>
</feature>
<sequence>MTPFVLPLTVRTDDADTDLLIDLAGPTSLGQVLPAIRRRAGLPADSTLHLGHGVVDDSWVLGRAPLLAGRVLSTRPDVEATAVGPVQLSCVAGPDAGPSIPMPDRPIVVGRHPDCDLTLDDPELSRRHARVELAAGVLLVTDLESSNGVRVDGEARPRAGPGRPVPVHGLIRLGASILRSGLAAEPSLLLSPDGAGHLAVARPARVAPEFRCDVPPPPGPPPTRGRRPIPVLAALFGAGVGVVIALVTGLWTFLLLAALGPAMMLATAVSDRLSGRRGFRRASREHLRAVSDHRVRVGAALAADRLDAWDRYPDPATLGRRAASAGVRLWERRPGNPDFLRLAVGIGERKGRIPAEDAPLVAEVPLTLDLAAIGVLGIAGACRGLVRHLLSQLLVLHSPADLRIHLFTDDPELRRLRDLPHVELHADRVRATAGVARILSIAREATTVVVLDDAHRWRRTPRMNELLIGAARPATAASGLTEVATPRPGPGSVAAICIATAAEALPVECTAVAVVGDGQIRVRAGSHHLAAETVGVSRAHLERVVAALTPLIDPDRPGAGLPDEVWLSDLFGTAGVRAGTARRWVAPSLTVGLGTGAAGTVEIDLERDGPHVLIAGTTGSGKSELLQTLVAGLACAAPPDRTAFLLIDYKGGAAFGRLADLPHTTGVVTDLDQAEAARALTSLRAEVRRRERLLADSGAADLAGLRVDRPDGCPPSLVVVVDEYATLGAERPEFLAGLLDVAQRGRSLGLHLVLATQRPAGVLSPAMKANIGLRICLRVTDDADSLDVIDSPEAAQLPPWAPGRAYLRRAKGRTTLFQVARATGIRREQVRVRDDLEPAEAVTVGPTILDEVIEVVTGAAVGRGRPDTPWLPPLPDDYRPDGEAVLALRDVPDEQRQTEIGAPAGSTLVLGRPGSGRSSTLRRLAWCAATDGAELVVVDPSGGLRELADWPSTRTYLDGHDPVLVHRLIDRLRVVRRARVDGTGSPLLLLIDGWDAMAGPLDGLDYGGSTSTVTDLAGGGPSAGMRVAVSGDLRMEHHRTAGAFTTVIRLGVDARNDPCGAPPGRGRLLGAEIQVAHGPPGAPSSDPVGHGAPVVRALPVIVTASQLPDPRADAVPLGVGDDDGSVQVIDLTGPGGGLLVAGPRRSGVSTALARLAVGAAAAGVRVVRATVRPAPGLPGVEDIILGPGAGPLHRLLLDHDGPILLVADDLDRPDWPDDALALFERFVTVAGPGQYLAAAARLERALRSHRGPIAEIAAFRTGILLHPDSADGTLFDVTLPRRQGQPPAGRGYLVRQGRAVPLQLAGHPL</sequence>
<evidence type="ECO:0000256" key="4">
    <source>
        <dbReference type="PROSITE-ProRule" id="PRU00289"/>
    </source>
</evidence>
<evidence type="ECO:0000256" key="3">
    <source>
        <dbReference type="ARBA" id="ARBA00022840"/>
    </source>
</evidence>
<dbReference type="PANTHER" id="PTHR22683:SF1">
    <property type="entry name" value="TYPE VII SECRETION SYSTEM PROTEIN ESSC"/>
    <property type="match status" value="1"/>
</dbReference>
<dbReference type="PROSITE" id="PS50901">
    <property type="entry name" value="FTSK"/>
    <property type="match status" value="1"/>
</dbReference>
<dbReference type="OrthoDB" id="9807790at2"/>
<dbReference type="PANTHER" id="PTHR22683">
    <property type="entry name" value="SPORULATION PROTEIN RELATED"/>
    <property type="match status" value="1"/>
</dbReference>
<evidence type="ECO:0000259" key="6">
    <source>
        <dbReference type="PROSITE" id="PS50006"/>
    </source>
</evidence>
<dbReference type="Proteomes" id="UP000198741">
    <property type="component" value="Chromosome I"/>
</dbReference>
<dbReference type="Gene3D" id="3.40.50.300">
    <property type="entry name" value="P-loop containing nucleotide triphosphate hydrolases"/>
    <property type="match status" value="4"/>
</dbReference>
<keyword evidence="5" id="KW-1133">Transmembrane helix</keyword>
<organism evidence="8 9">
    <name type="scientific">Nakamurella panacisegetis</name>
    <dbReference type="NCBI Taxonomy" id="1090615"/>
    <lineage>
        <taxon>Bacteria</taxon>
        <taxon>Bacillati</taxon>
        <taxon>Actinomycetota</taxon>
        <taxon>Actinomycetes</taxon>
        <taxon>Nakamurellales</taxon>
        <taxon>Nakamurellaceae</taxon>
        <taxon>Nakamurella</taxon>
    </lineage>
</organism>
<dbReference type="InterPro" id="IPR003593">
    <property type="entry name" value="AAA+_ATPase"/>
</dbReference>
<keyword evidence="9" id="KW-1185">Reference proteome</keyword>
<proteinExistence type="predicted"/>
<evidence type="ECO:0000256" key="2">
    <source>
        <dbReference type="ARBA" id="ARBA00022741"/>
    </source>
</evidence>
<dbReference type="Pfam" id="PF01580">
    <property type="entry name" value="FtsK_SpoIIIE"/>
    <property type="match status" value="1"/>
</dbReference>
<reference evidence="8 9" key="1">
    <citation type="submission" date="2016-10" db="EMBL/GenBank/DDBJ databases">
        <authorList>
            <person name="de Groot N.N."/>
        </authorList>
    </citation>
    <scope>NUCLEOTIDE SEQUENCE [LARGE SCALE GENOMIC DNA]</scope>
    <source>
        <strain evidence="9">P4-7,KCTC 19426,CECT 7604</strain>
    </source>
</reference>
<name>A0A1H0I5S8_9ACTN</name>
<dbReference type="InterPro" id="IPR008984">
    <property type="entry name" value="SMAD_FHA_dom_sf"/>
</dbReference>
<dbReference type="SUPFAM" id="SSF52540">
    <property type="entry name" value="P-loop containing nucleoside triphosphate hydrolases"/>
    <property type="match status" value="2"/>
</dbReference>
<evidence type="ECO:0000313" key="8">
    <source>
        <dbReference type="EMBL" id="SDO26769.1"/>
    </source>
</evidence>
<keyword evidence="2 4" id="KW-0547">Nucleotide-binding</keyword>
<keyword evidence="5" id="KW-0812">Transmembrane</keyword>
<dbReference type="GO" id="GO:0005524">
    <property type="term" value="F:ATP binding"/>
    <property type="evidence" value="ECO:0007669"/>
    <property type="project" value="UniProtKB-UniRule"/>
</dbReference>
<dbReference type="SUPFAM" id="SSF49879">
    <property type="entry name" value="SMAD/FHA domain"/>
    <property type="match status" value="1"/>
</dbReference>
<dbReference type="CDD" id="cd00060">
    <property type="entry name" value="FHA"/>
    <property type="match status" value="1"/>
</dbReference>
<feature type="binding site" evidence="4">
    <location>
        <begin position="616"/>
        <end position="623"/>
    </location>
    <ligand>
        <name>ATP</name>
        <dbReference type="ChEBI" id="CHEBI:30616"/>
    </ligand>
</feature>
<dbReference type="InterPro" id="IPR050206">
    <property type="entry name" value="FtsK/SpoIIIE/SftA"/>
</dbReference>